<protein>
    <submittedName>
        <fullName evidence="1">Uncharacterized protein</fullName>
    </submittedName>
</protein>
<sequence length="69" mass="8098">MIEILDKINNAHKTIYHRIDVVIHPLNQEKTLLKECYIKGYRISGIVFKKDGSTLILYEDLKKLKGKKK</sequence>
<gene>
    <name evidence="1" type="ORF">LCGC14_1344670</name>
</gene>
<evidence type="ECO:0000313" key="1">
    <source>
        <dbReference type="EMBL" id="KKM79961.1"/>
    </source>
</evidence>
<name>A0A0F9KYX9_9ZZZZ</name>
<proteinExistence type="predicted"/>
<comment type="caution">
    <text evidence="1">The sequence shown here is derived from an EMBL/GenBank/DDBJ whole genome shotgun (WGS) entry which is preliminary data.</text>
</comment>
<reference evidence="1" key="1">
    <citation type="journal article" date="2015" name="Nature">
        <title>Complex archaea that bridge the gap between prokaryotes and eukaryotes.</title>
        <authorList>
            <person name="Spang A."/>
            <person name="Saw J.H."/>
            <person name="Jorgensen S.L."/>
            <person name="Zaremba-Niedzwiedzka K."/>
            <person name="Martijn J."/>
            <person name="Lind A.E."/>
            <person name="van Eijk R."/>
            <person name="Schleper C."/>
            <person name="Guy L."/>
            <person name="Ettema T.J."/>
        </authorList>
    </citation>
    <scope>NUCLEOTIDE SEQUENCE</scope>
</reference>
<dbReference type="AlphaFoldDB" id="A0A0F9KYX9"/>
<dbReference type="EMBL" id="LAZR01008259">
    <property type="protein sequence ID" value="KKM79961.1"/>
    <property type="molecule type" value="Genomic_DNA"/>
</dbReference>
<organism evidence="1">
    <name type="scientific">marine sediment metagenome</name>
    <dbReference type="NCBI Taxonomy" id="412755"/>
    <lineage>
        <taxon>unclassified sequences</taxon>
        <taxon>metagenomes</taxon>
        <taxon>ecological metagenomes</taxon>
    </lineage>
</organism>
<accession>A0A0F9KYX9</accession>